<dbReference type="Gene3D" id="1.10.443.10">
    <property type="entry name" value="Intergrase catalytic core"/>
    <property type="match status" value="1"/>
</dbReference>
<evidence type="ECO:0000259" key="2">
    <source>
        <dbReference type="PROSITE" id="PS51898"/>
    </source>
</evidence>
<evidence type="ECO:0000313" key="4">
    <source>
        <dbReference type="Proteomes" id="UP000077856"/>
    </source>
</evidence>
<dbReference type="GO" id="GO:0015074">
    <property type="term" value="P:DNA integration"/>
    <property type="evidence" value="ECO:0007669"/>
    <property type="project" value="InterPro"/>
</dbReference>
<feature type="domain" description="Tyr recombinase" evidence="2">
    <location>
        <begin position="355"/>
        <end position="550"/>
    </location>
</feature>
<dbReference type="Pfam" id="PF00589">
    <property type="entry name" value="Phage_integrase"/>
    <property type="match status" value="1"/>
</dbReference>
<dbReference type="PROSITE" id="PS51898">
    <property type="entry name" value="TYR_RECOMBINASE"/>
    <property type="match status" value="1"/>
</dbReference>
<dbReference type="eggNOG" id="COG0582">
    <property type="taxonomic scope" value="Bacteria"/>
</dbReference>
<accession>A0A160MHP4</accession>
<dbReference type="SUPFAM" id="SSF56349">
    <property type="entry name" value="DNA breaking-rejoining enzymes"/>
    <property type="match status" value="1"/>
</dbReference>
<evidence type="ECO:0000256" key="1">
    <source>
        <dbReference type="ARBA" id="ARBA00023172"/>
    </source>
</evidence>
<gene>
    <name evidence="3" type="ORF">A361_27240</name>
</gene>
<dbReference type="GO" id="GO:0003677">
    <property type="term" value="F:DNA binding"/>
    <property type="evidence" value="ECO:0007669"/>
    <property type="project" value="InterPro"/>
</dbReference>
<keyword evidence="1" id="KW-0233">DNA recombination</keyword>
<dbReference type="InterPro" id="IPR050090">
    <property type="entry name" value="Tyrosine_recombinase_XerCD"/>
</dbReference>
<protein>
    <submittedName>
        <fullName evidence="3">Transposase</fullName>
    </submittedName>
</protein>
<keyword evidence="3" id="KW-0614">Plasmid</keyword>
<dbReference type="InterPro" id="IPR013762">
    <property type="entry name" value="Integrase-like_cat_sf"/>
</dbReference>
<dbReference type="Proteomes" id="UP000077856">
    <property type="component" value="Plasmid pBO1"/>
</dbReference>
<dbReference type="PANTHER" id="PTHR30349:SF64">
    <property type="entry name" value="PROPHAGE INTEGRASE INTD-RELATED"/>
    <property type="match status" value="1"/>
</dbReference>
<dbReference type="PANTHER" id="PTHR30349">
    <property type="entry name" value="PHAGE INTEGRASE-RELATED"/>
    <property type="match status" value="1"/>
</dbReference>
<sequence length="701" mass="82375">MSRKNVDSYFQHSFSLHDQIRKELSTYREKTVEIDGSVTYKVVNDPYFLVNDHWDIRYIGNINNFKDQLERYYYRKNIIRFEIDNPQVNIELKYLWYKRLFKDEWSLSTIYGVGATKLYKLTSFLNEKFPNIDSILDIDFNKANLMWLSWLNDNGSVLTRQGSNKNGGYTNQTPIAGFFGLIYKNLCKYSDLRAEWEKDRWDIRKLNELYGINYVKSTSAHYINFSKIMSNQLKNIVKQNTKRRLLDNYAWTSAIGYVRQVTRFINYILAAEPSWTSFKYLERKHIEKYLDWLKNETRKDKKITHFEHHINTNLHYITQFLEDISTYNQADCPLKPVSLLVFQEDRPTLKKKPIDQVDYIPDYVLEQLFRHINSLNKDAQPVVWVAFKTGLRISDVLGLTQDCLIKLNGKYYIETDIEKTNVVGHRIPIDDELADILAAIINNSILHSNQDNNPEKLIFVRYRGTRKGRPYEQQWIGVKINELAKLKNITDENGDLFRFKTHQFRHTYAVKMINNGVDIITLQDLLAHASPEMTMRYAKLLDNTKRKVFEEALRQGVFSFDLNGEVQEIKSNEDIPTNIFETLWRDHKLNAIDNPYGTCHARINGNCPYAEEPPCLTCNSGSPCKDLAIGFSDLDTQKYELLIKTTVKTIDVLEHRGRNDIVEKNRKNLERYRGILETIKAGNIIFGRVDRIKRKQGESNE</sequence>
<proteinExistence type="predicted"/>
<geneLocation type="plasmid" evidence="4">
    <name>pbo1</name>
</geneLocation>
<dbReference type="AlphaFoldDB" id="A0A160MHP4"/>
<reference evidence="3 4" key="1">
    <citation type="submission" date="2016-04" db="EMBL/GenBank/DDBJ databases">
        <title>Complete genome sequence of Bacillus oceanisediminis strain 2691.</title>
        <authorList>
            <person name="Jeong H."/>
            <person name="Kim H.J."/>
            <person name="Lee D.-W."/>
        </authorList>
    </citation>
    <scope>NUCLEOTIDE SEQUENCE [LARGE SCALE GENOMIC DNA]</scope>
    <source>
        <strain evidence="3 4">2691</strain>
        <plasmid evidence="4">pbo1</plasmid>
    </source>
</reference>
<dbReference type="EMBL" id="CP015507">
    <property type="protein sequence ID" value="AND42880.1"/>
    <property type="molecule type" value="Genomic_DNA"/>
</dbReference>
<evidence type="ECO:0000313" key="3">
    <source>
        <dbReference type="EMBL" id="AND42880.1"/>
    </source>
</evidence>
<dbReference type="CDD" id="cd01187">
    <property type="entry name" value="INT_tnpB_C_Tn554"/>
    <property type="match status" value="1"/>
</dbReference>
<organism evidence="3 4">
    <name type="scientific">Cytobacillus oceanisediminis 2691</name>
    <dbReference type="NCBI Taxonomy" id="1196031"/>
    <lineage>
        <taxon>Bacteria</taxon>
        <taxon>Bacillati</taxon>
        <taxon>Bacillota</taxon>
        <taxon>Bacilli</taxon>
        <taxon>Bacillales</taxon>
        <taxon>Bacillaceae</taxon>
        <taxon>Cytobacillus</taxon>
    </lineage>
</organism>
<name>A0A160MHP4_9BACI</name>
<dbReference type="InterPro" id="IPR002104">
    <property type="entry name" value="Integrase_catalytic"/>
</dbReference>
<dbReference type="KEGG" id="bon:A361_27240"/>
<dbReference type="GO" id="GO:0006310">
    <property type="term" value="P:DNA recombination"/>
    <property type="evidence" value="ECO:0007669"/>
    <property type="project" value="UniProtKB-KW"/>
</dbReference>
<dbReference type="InterPro" id="IPR011010">
    <property type="entry name" value="DNA_brk_join_enz"/>
</dbReference>